<accession>A0A8K0K5M7</accession>
<evidence type="ECO:0000256" key="5">
    <source>
        <dbReference type="ARBA" id="ARBA00022786"/>
    </source>
</evidence>
<dbReference type="PANTHER" id="PTHR31057">
    <property type="entry name" value="E3 UFM1-PROTEIN LIGASE 1"/>
    <property type="match status" value="1"/>
</dbReference>
<gene>
    <name evidence="11" type="ORF">J437_LFUL008316</name>
</gene>
<evidence type="ECO:0000259" key="9">
    <source>
        <dbReference type="Pfam" id="PF23659"/>
    </source>
</evidence>
<evidence type="ECO:0000256" key="4">
    <source>
        <dbReference type="ARBA" id="ARBA00022679"/>
    </source>
</evidence>
<dbReference type="Pfam" id="PF25041">
    <property type="entry name" value="UFL1_C"/>
    <property type="match status" value="1"/>
</dbReference>
<comment type="caution">
    <text evidence="11">The sequence shown here is derived from an EMBL/GenBank/DDBJ whole genome shotgun (WGS) entry which is preliminary data.</text>
</comment>
<comment type="similarity">
    <text evidence="2">Belongs to the UFL1 family.</text>
</comment>
<dbReference type="AlphaFoldDB" id="A0A8K0K5M7"/>
<dbReference type="EMBL" id="KZ308392">
    <property type="protein sequence ID" value="KAG8228820.1"/>
    <property type="molecule type" value="Genomic_DNA"/>
</dbReference>
<sequence length="834" mass="91695">MAASDWDEIKRLAADFQRAQLSSTVQRLSENNCIEIISKLLELKLLDVLFTTDGKEYVTPQHLTKEILDELYIHGGRINMVELAKLLSVDLSQIEARVNDLSSKDGKGAYTVILGQLIDKTYQVRLAQEINDRLQREGQISIADLTRTYDLPGDFLQMLVERELGKSIDGKQDKQDPRLIYTEAFVARNRAVVRGALCATTRPTTVATIVSHCNIPESIFYSVVEGLLEKKQIAGTLSSKQGPNSLFVPSVYSKSQTDWVNSFFRQNGYLEYDALRRLGISDPTGFVRKHNFSGENQPKCLVTCAIGNSLREQVEASLEEAISTGSWVDVEQLLPSVFTSEDVELLLNDILKTQAEGNIHIFCKSVVITEPFLKSLSGPIETQALKRAEESVASGAYLQNHLEGKMAGKGGHNVSADNYNDDGGQKGDKREERRKKAAGGKGGGGVQGRETKTKSTKKKHVHKRGGGESDEEDDLKGGKGTGVGKSGKGLEFLSLAEVEEKLREIGEKENKQPAQADFLQDASDELLAEIAATLHPSIQRKAEAAAREFLETAVASSAQSRRKAHAELQERLSASLTDVRLYERGAKLIDGNADGSIGTIGKHLLRTICTDITNEIFDYASKEDSGRSGGGKEITPEIRIKILSEVTPQIREPLMKLHKSLSGTSMEEFIVAVEGALSVCDVVLRKPDKKKEKSQLQAHRYALLERLSAVTDDPALALHLASLILFQAVTGNILHASGKFVPTILSYLRPHLPNDINQSLQSYHDLVLKLLTMNSSAQSEETEILENRTEVVQALLEGLPGIKDITCNFKKLSSDKNHQMPKGNQGNAQEVSNE</sequence>
<dbReference type="GO" id="GO:0034976">
    <property type="term" value="P:response to endoplasmic reticulum stress"/>
    <property type="evidence" value="ECO:0007669"/>
    <property type="project" value="TreeGrafter"/>
</dbReference>
<evidence type="ECO:0000256" key="2">
    <source>
        <dbReference type="ARBA" id="ARBA00010789"/>
    </source>
</evidence>
<dbReference type="GO" id="GO:0032434">
    <property type="term" value="P:regulation of proteasomal ubiquitin-dependent protein catabolic process"/>
    <property type="evidence" value="ECO:0007669"/>
    <property type="project" value="TreeGrafter"/>
</dbReference>
<organism evidence="11 12">
    <name type="scientific">Ladona fulva</name>
    <name type="common">Scarce chaser dragonfly</name>
    <name type="synonym">Libellula fulva</name>
    <dbReference type="NCBI Taxonomy" id="123851"/>
    <lineage>
        <taxon>Eukaryota</taxon>
        <taxon>Metazoa</taxon>
        <taxon>Ecdysozoa</taxon>
        <taxon>Arthropoda</taxon>
        <taxon>Hexapoda</taxon>
        <taxon>Insecta</taxon>
        <taxon>Pterygota</taxon>
        <taxon>Palaeoptera</taxon>
        <taxon>Odonata</taxon>
        <taxon>Epiprocta</taxon>
        <taxon>Anisoptera</taxon>
        <taxon>Libelluloidea</taxon>
        <taxon>Libellulidae</taxon>
        <taxon>Ladona</taxon>
    </lineage>
</organism>
<evidence type="ECO:0000313" key="12">
    <source>
        <dbReference type="Proteomes" id="UP000792457"/>
    </source>
</evidence>
<keyword evidence="4" id="KW-0808">Transferase</keyword>
<keyword evidence="12" id="KW-1185">Reference proteome</keyword>
<dbReference type="GO" id="GO:0005789">
    <property type="term" value="C:endoplasmic reticulum membrane"/>
    <property type="evidence" value="ECO:0007669"/>
    <property type="project" value="TreeGrafter"/>
</dbReference>
<reference evidence="11" key="2">
    <citation type="submission" date="2017-10" db="EMBL/GenBank/DDBJ databases">
        <title>Ladona fulva Genome sequencing and assembly.</title>
        <authorList>
            <person name="Murali S."/>
            <person name="Richards S."/>
            <person name="Bandaranaike D."/>
            <person name="Bellair M."/>
            <person name="Blankenburg K."/>
            <person name="Chao H."/>
            <person name="Dinh H."/>
            <person name="Doddapaneni H."/>
            <person name="Dugan-Rocha S."/>
            <person name="Elkadiri S."/>
            <person name="Gnanaolivu R."/>
            <person name="Hernandez B."/>
            <person name="Skinner E."/>
            <person name="Javaid M."/>
            <person name="Lee S."/>
            <person name="Li M."/>
            <person name="Ming W."/>
            <person name="Munidasa M."/>
            <person name="Muniz J."/>
            <person name="Nguyen L."/>
            <person name="Hughes D."/>
            <person name="Osuji N."/>
            <person name="Pu L.-L."/>
            <person name="Puazo M."/>
            <person name="Qu C."/>
            <person name="Quiroz J."/>
            <person name="Raj R."/>
            <person name="Weissenberger G."/>
            <person name="Xin Y."/>
            <person name="Zou X."/>
            <person name="Han Y."/>
            <person name="Worley K."/>
            <person name="Muzny D."/>
            <person name="Gibbs R."/>
        </authorList>
    </citation>
    <scope>NUCLEOTIDE SEQUENCE</scope>
    <source>
        <strain evidence="11">Sampled in the wild</strain>
    </source>
</reference>
<feature type="region of interest" description="Disordered" evidence="7">
    <location>
        <begin position="405"/>
        <end position="486"/>
    </location>
</feature>
<evidence type="ECO:0000259" key="10">
    <source>
        <dbReference type="Pfam" id="PF25041"/>
    </source>
</evidence>
<evidence type="ECO:0000256" key="6">
    <source>
        <dbReference type="ARBA" id="ARBA00030452"/>
    </source>
</evidence>
<feature type="compositionally biased region" description="Polar residues" evidence="7">
    <location>
        <begin position="822"/>
        <end position="834"/>
    </location>
</feature>
<dbReference type="InterPro" id="IPR018611">
    <property type="entry name" value="Ufl1"/>
</dbReference>
<dbReference type="GO" id="GO:1990592">
    <property type="term" value="P:protein K69-linked ufmylation"/>
    <property type="evidence" value="ECO:0007669"/>
    <property type="project" value="TreeGrafter"/>
</dbReference>
<proteinExistence type="inferred from homology"/>
<dbReference type="OrthoDB" id="10258297at2759"/>
<evidence type="ECO:0000256" key="7">
    <source>
        <dbReference type="SAM" id="MobiDB-lite"/>
    </source>
</evidence>
<evidence type="ECO:0000256" key="1">
    <source>
        <dbReference type="ARBA" id="ARBA00003950"/>
    </source>
</evidence>
<dbReference type="Pfam" id="PF23659">
    <property type="entry name" value="UFL1"/>
    <property type="match status" value="1"/>
</dbReference>
<dbReference type="Pfam" id="PF09743">
    <property type="entry name" value="E3_UFM1_ligase"/>
    <property type="match status" value="1"/>
</dbReference>
<protein>
    <recommendedName>
        <fullName evidence="3">E3 UFM1-protein ligase 1 homolog</fullName>
    </recommendedName>
    <alternativeName>
        <fullName evidence="6">E3 UFM1-protein transferase 1 homolog</fullName>
    </alternativeName>
</protein>
<evidence type="ECO:0000259" key="8">
    <source>
        <dbReference type="Pfam" id="PF09743"/>
    </source>
</evidence>
<feature type="domain" description="E3 UFM1-protein ligase 1-like" evidence="9">
    <location>
        <begin position="565"/>
        <end position="687"/>
    </location>
</feature>
<feature type="domain" description="E3 UFM1-protein ligase 1-like N-terminal" evidence="8">
    <location>
        <begin position="8"/>
        <end position="286"/>
    </location>
</feature>
<dbReference type="InterPro" id="IPR056580">
    <property type="entry name" value="Ufl1_dom"/>
</dbReference>
<dbReference type="PANTHER" id="PTHR31057:SF0">
    <property type="entry name" value="E3 UFM1-PROTEIN LIGASE 1"/>
    <property type="match status" value="1"/>
</dbReference>
<dbReference type="Pfam" id="PF25870">
    <property type="entry name" value="WHD_UFL1_5th"/>
    <property type="match status" value="1"/>
</dbReference>
<dbReference type="GO" id="GO:0061666">
    <property type="term" value="F:UFM1 ligase activity"/>
    <property type="evidence" value="ECO:0007669"/>
    <property type="project" value="InterPro"/>
</dbReference>
<dbReference type="Proteomes" id="UP000792457">
    <property type="component" value="Unassembled WGS sequence"/>
</dbReference>
<evidence type="ECO:0000313" key="11">
    <source>
        <dbReference type="EMBL" id="KAG8228820.1"/>
    </source>
</evidence>
<feature type="compositionally biased region" description="Basic residues" evidence="7">
    <location>
        <begin position="454"/>
        <end position="464"/>
    </location>
</feature>
<name>A0A8K0K5M7_LADFU</name>
<comment type="function">
    <text evidence="1">E3 UFM1-protein ligase that mediates ufmylation of target proteins.</text>
</comment>
<keyword evidence="5" id="KW-0833">Ubl conjugation pathway</keyword>
<reference evidence="11" key="1">
    <citation type="submission" date="2013-04" db="EMBL/GenBank/DDBJ databases">
        <authorList>
            <person name="Qu J."/>
            <person name="Murali S.C."/>
            <person name="Bandaranaike D."/>
            <person name="Bellair M."/>
            <person name="Blankenburg K."/>
            <person name="Chao H."/>
            <person name="Dinh H."/>
            <person name="Doddapaneni H."/>
            <person name="Downs B."/>
            <person name="Dugan-Rocha S."/>
            <person name="Elkadiri S."/>
            <person name="Gnanaolivu R.D."/>
            <person name="Hernandez B."/>
            <person name="Javaid M."/>
            <person name="Jayaseelan J.C."/>
            <person name="Lee S."/>
            <person name="Li M."/>
            <person name="Ming W."/>
            <person name="Munidasa M."/>
            <person name="Muniz J."/>
            <person name="Nguyen L."/>
            <person name="Ongeri F."/>
            <person name="Osuji N."/>
            <person name="Pu L.-L."/>
            <person name="Puazo M."/>
            <person name="Qu C."/>
            <person name="Quiroz J."/>
            <person name="Raj R."/>
            <person name="Weissenberger G."/>
            <person name="Xin Y."/>
            <person name="Zou X."/>
            <person name="Han Y."/>
            <person name="Richards S."/>
            <person name="Worley K."/>
            <person name="Muzny D."/>
            <person name="Gibbs R."/>
        </authorList>
    </citation>
    <scope>NUCLEOTIDE SEQUENCE</scope>
    <source>
        <strain evidence="11">Sampled in the wild</strain>
    </source>
</reference>
<feature type="region of interest" description="Disordered" evidence="7">
    <location>
        <begin position="813"/>
        <end position="834"/>
    </location>
</feature>
<dbReference type="InterPro" id="IPR056579">
    <property type="entry name" value="Ufl1_N"/>
</dbReference>
<feature type="domain" description="E3 UFM1-protein ligase-like C-terminal" evidence="10">
    <location>
        <begin position="692"/>
        <end position="805"/>
    </location>
</feature>
<dbReference type="InterPro" id="IPR056761">
    <property type="entry name" value="Ufl1-like_C"/>
</dbReference>
<evidence type="ECO:0000256" key="3">
    <source>
        <dbReference type="ARBA" id="ARBA00014160"/>
    </source>
</evidence>